<dbReference type="InterPro" id="IPR036249">
    <property type="entry name" value="Thioredoxin-like_sf"/>
</dbReference>
<dbReference type="Proteomes" id="UP001187471">
    <property type="component" value="Unassembled WGS sequence"/>
</dbReference>
<dbReference type="InterPro" id="IPR000157">
    <property type="entry name" value="TIR_dom"/>
</dbReference>
<sequence>MDVPSIAGIPAGVLPVGRSPPDTGGLLEISSELHKFIIETACRVIGKGILIQLISEDIDPSIEKSKGAIIVFSENYTDSSWCLHELELIMERWRTSWYPVLPIFYGTVDREHVKRQTHSYATGLLTLETALTPRRGTDPSTLRNISFQPAWLPENIPTQSQQPLPTKAPFGGSYRQSTVSSASTQHIKPLVHQKTDLLSRYSYKCPPGGEDKVVLYTSLGPIRSTSSNCREVIAILHEHRVTNFEHRDAWKDINFKKELQNLVLRLSYPRLFVKGRHIGGVDQIKDLDEKGLARRLDPFSPEADGVSPQGGTSGSNPSFVIGDPMKKVQWENSQGNLDLGASNSKDYPTLSVFSVWGKVTRAILRHGRRI</sequence>
<dbReference type="AlphaFoldDB" id="A0AA88R0I7"/>
<dbReference type="PANTHER" id="PTHR45669:SF7">
    <property type="entry name" value="F1N19.7"/>
    <property type="match status" value="1"/>
</dbReference>
<dbReference type="SUPFAM" id="SSF52833">
    <property type="entry name" value="Thioredoxin-like"/>
    <property type="match status" value="1"/>
</dbReference>
<evidence type="ECO:0000313" key="3">
    <source>
        <dbReference type="EMBL" id="KAK2973401.1"/>
    </source>
</evidence>
<evidence type="ECO:0000313" key="4">
    <source>
        <dbReference type="Proteomes" id="UP001187471"/>
    </source>
</evidence>
<dbReference type="InterPro" id="IPR035897">
    <property type="entry name" value="Toll_tir_struct_dom_sf"/>
</dbReference>
<gene>
    <name evidence="3" type="ORF">RJ640_011635</name>
</gene>
<dbReference type="Pfam" id="PF01582">
    <property type="entry name" value="TIR"/>
    <property type="match status" value="1"/>
</dbReference>
<dbReference type="GO" id="GO:0007165">
    <property type="term" value="P:signal transduction"/>
    <property type="evidence" value="ECO:0007669"/>
    <property type="project" value="InterPro"/>
</dbReference>
<dbReference type="PROSITE" id="PS50104">
    <property type="entry name" value="TIR"/>
    <property type="match status" value="1"/>
</dbReference>
<reference evidence="3" key="1">
    <citation type="submission" date="2022-12" db="EMBL/GenBank/DDBJ databases">
        <title>Draft genome assemblies for two species of Escallonia (Escalloniales).</title>
        <authorList>
            <person name="Chanderbali A."/>
            <person name="Dervinis C."/>
            <person name="Anghel I."/>
            <person name="Soltis D."/>
            <person name="Soltis P."/>
            <person name="Zapata F."/>
        </authorList>
    </citation>
    <scope>NUCLEOTIDE SEQUENCE</scope>
    <source>
        <strain evidence="3">UCBG92.1500</strain>
        <tissue evidence="3">Leaf</tissue>
    </source>
</reference>
<dbReference type="InterPro" id="IPR002109">
    <property type="entry name" value="Glutaredoxin"/>
</dbReference>
<dbReference type="SMART" id="SM00255">
    <property type="entry name" value="TIR"/>
    <property type="match status" value="1"/>
</dbReference>
<keyword evidence="4" id="KW-1185">Reference proteome</keyword>
<evidence type="ECO:0000256" key="1">
    <source>
        <dbReference type="SAM" id="MobiDB-lite"/>
    </source>
</evidence>
<dbReference type="EMBL" id="JAVXUO010002418">
    <property type="protein sequence ID" value="KAK2973401.1"/>
    <property type="molecule type" value="Genomic_DNA"/>
</dbReference>
<dbReference type="PROSITE" id="PS51354">
    <property type="entry name" value="GLUTAREDOXIN_2"/>
    <property type="match status" value="1"/>
</dbReference>
<dbReference type="Pfam" id="PF00462">
    <property type="entry name" value="Glutaredoxin"/>
    <property type="match status" value="1"/>
</dbReference>
<dbReference type="SUPFAM" id="SSF52200">
    <property type="entry name" value="Toll/Interleukin receptor TIR domain"/>
    <property type="match status" value="1"/>
</dbReference>
<feature type="domain" description="TIR" evidence="2">
    <location>
        <begin position="9"/>
        <end position="146"/>
    </location>
</feature>
<proteinExistence type="predicted"/>
<protein>
    <recommendedName>
        <fullName evidence="2">TIR domain-containing protein</fullName>
    </recommendedName>
</protein>
<accession>A0AA88R0I7</accession>
<dbReference type="Gene3D" id="3.40.50.10140">
    <property type="entry name" value="Toll/interleukin-1 receptor homology (TIR) domain"/>
    <property type="match status" value="1"/>
</dbReference>
<comment type="caution">
    <text evidence="3">The sequence shown here is derived from an EMBL/GenBank/DDBJ whole genome shotgun (WGS) entry which is preliminary data.</text>
</comment>
<feature type="region of interest" description="Disordered" evidence="1">
    <location>
        <begin position="298"/>
        <end position="318"/>
    </location>
</feature>
<evidence type="ECO:0000259" key="2">
    <source>
        <dbReference type="PROSITE" id="PS50104"/>
    </source>
</evidence>
<organism evidence="3 4">
    <name type="scientific">Escallonia rubra</name>
    <dbReference type="NCBI Taxonomy" id="112253"/>
    <lineage>
        <taxon>Eukaryota</taxon>
        <taxon>Viridiplantae</taxon>
        <taxon>Streptophyta</taxon>
        <taxon>Embryophyta</taxon>
        <taxon>Tracheophyta</taxon>
        <taxon>Spermatophyta</taxon>
        <taxon>Magnoliopsida</taxon>
        <taxon>eudicotyledons</taxon>
        <taxon>Gunneridae</taxon>
        <taxon>Pentapetalae</taxon>
        <taxon>asterids</taxon>
        <taxon>campanulids</taxon>
        <taxon>Escalloniales</taxon>
        <taxon>Escalloniaceae</taxon>
        <taxon>Escallonia</taxon>
    </lineage>
</organism>
<dbReference type="Gene3D" id="3.40.30.10">
    <property type="entry name" value="Glutaredoxin"/>
    <property type="match status" value="1"/>
</dbReference>
<name>A0AA88R0I7_9ASTE</name>
<dbReference type="PANTHER" id="PTHR45669">
    <property type="entry name" value="GLUTAREDOXIN DOMAIN-CONTAINING CYSTEINE-RICH PROTEIN CG12206-RELATED"/>
    <property type="match status" value="1"/>
</dbReference>